<accession>A7GZ78</accession>
<dbReference type="OrthoDB" id="9809356at2"/>
<dbReference type="EC" id="6.3.2.17" evidence="7"/>
<keyword evidence="2 7" id="KW-0436">Ligase</keyword>
<dbReference type="GO" id="GO:0005737">
    <property type="term" value="C:cytoplasm"/>
    <property type="evidence" value="ECO:0007669"/>
    <property type="project" value="TreeGrafter"/>
</dbReference>
<keyword evidence="8" id="KW-1185">Reference proteome</keyword>
<evidence type="ECO:0000256" key="2">
    <source>
        <dbReference type="ARBA" id="ARBA00022598"/>
    </source>
</evidence>
<dbReference type="GO" id="GO:0046654">
    <property type="term" value="P:tetrahydrofolate biosynthetic process"/>
    <property type="evidence" value="ECO:0007669"/>
    <property type="project" value="UniProtKB-UniPathway"/>
</dbReference>
<evidence type="ECO:0000256" key="4">
    <source>
        <dbReference type="ARBA" id="ARBA00022741"/>
    </source>
</evidence>
<keyword evidence="6" id="KW-0460">Magnesium</keyword>
<dbReference type="EC" id="6.3.2.12" evidence="7"/>
<comment type="similarity">
    <text evidence="1">Belongs to the folylpolyglutamate synthase family.</text>
</comment>
<organism evidence="7 8">
    <name type="scientific">Campylobacter curvus (strain 525.92)</name>
    <dbReference type="NCBI Taxonomy" id="360105"/>
    <lineage>
        <taxon>Bacteria</taxon>
        <taxon>Pseudomonadati</taxon>
        <taxon>Campylobacterota</taxon>
        <taxon>Epsilonproteobacteria</taxon>
        <taxon>Campylobacterales</taxon>
        <taxon>Campylobacteraceae</taxon>
        <taxon>Campylobacter</taxon>
    </lineage>
</organism>
<dbReference type="SUPFAM" id="SSF53244">
    <property type="entry name" value="MurD-like peptide ligases, peptide-binding domain"/>
    <property type="match status" value="1"/>
</dbReference>
<name>A7GZ78_CAMC5</name>
<dbReference type="STRING" id="360105.CCV52592_0713"/>
<dbReference type="InterPro" id="IPR036565">
    <property type="entry name" value="Mur-like_cat_sf"/>
</dbReference>
<evidence type="ECO:0000313" key="7">
    <source>
        <dbReference type="EMBL" id="EAU00413.1"/>
    </source>
</evidence>
<dbReference type="GO" id="GO:0008841">
    <property type="term" value="F:dihydrofolate synthase activity"/>
    <property type="evidence" value="ECO:0007669"/>
    <property type="project" value="UniProtKB-EC"/>
</dbReference>
<evidence type="ECO:0000256" key="1">
    <source>
        <dbReference type="ARBA" id="ARBA00008276"/>
    </source>
</evidence>
<dbReference type="InterPro" id="IPR036615">
    <property type="entry name" value="Mur_ligase_C_dom_sf"/>
</dbReference>
<keyword evidence="5" id="KW-0067">ATP-binding</keyword>
<dbReference type="GO" id="GO:0046872">
    <property type="term" value="F:metal ion binding"/>
    <property type="evidence" value="ECO:0007669"/>
    <property type="project" value="UniProtKB-KW"/>
</dbReference>
<dbReference type="KEGG" id="ccv:CCV52592_0713"/>
<dbReference type="GO" id="GO:0004326">
    <property type="term" value="F:tetrahydrofolylpolyglutamate synthase activity"/>
    <property type="evidence" value="ECO:0007669"/>
    <property type="project" value="UniProtKB-EC"/>
</dbReference>
<dbReference type="Gene3D" id="3.40.1190.10">
    <property type="entry name" value="Mur-like, catalytic domain"/>
    <property type="match status" value="1"/>
</dbReference>
<dbReference type="PANTHER" id="PTHR11136:SF0">
    <property type="entry name" value="DIHYDROFOLATE SYNTHETASE-RELATED"/>
    <property type="match status" value="1"/>
</dbReference>
<evidence type="ECO:0000256" key="5">
    <source>
        <dbReference type="ARBA" id="ARBA00022840"/>
    </source>
</evidence>
<evidence type="ECO:0000313" key="8">
    <source>
        <dbReference type="Proteomes" id="UP000006380"/>
    </source>
</evidence>
<gene>
    <name evidence="7" type="primary">folC</name>
    <name evidence="7" type="ORF">CCV52592_0713</name>
</gene>
<evidence type="ECO:0000256" key="6">
    <source>
        <dbReference type="ARBA" id="ARBA00022842"/>
    </source>
</evidence>
<reference evidence="7" key="1">
    <citation type="submission" date="2016-07" db="EMBL/GenBank/DDBJ databases">
        <title>Comparative genomics of the Campylobacter concisus group.</title>
        <authorList>
            <person name="Miller W.G."/>
            <person name="Yee E."/>
            <person name="Chapman M.H."/>
            <person name="Huynh S."/>
            <person name="Bono J.L."/>
            <person name="On S.L.W."/>
            <person name="StLeger J."/>
            <person name="Foster G."/>
            <person name="Parker C.T."/>
        </authorList>
    </citation>
    <scope>NUCLEOTIDE SEQUENCE</scope>
    <source>
        <strain evidence="7">525.92</strain>
    </source>
</reference>
<dbReference type="NCBIfam" id="TIGR01499">
    <property type="entry name" value="folC"/>
    <property type="match status" value="1"/>
</dbReference>
<protein>
    <submittedName>
        <fullName evidence="7">Bifunctional folypolyglutamate synthetase / dihydrofolate synthetase</fullName>
        <ecNumber evidence="7">6.3.2.12</ecNumber>
        <ecNumber evidence="7">6.3.2.17</ecNumber>
    </submittedName>
</protein>
<keyword evidence="3" id="KW-0479">Metal-binding</keyword>
<proteinExistence type="inferred from homology"/>
<dbReference type="Proteomes" id="UP000006380">
    <property type="component" value="Chromosome"/>
</dbReference>
<keyword evidence="4" id="KW-0547">Nucleotide-binding</keyword>
<dbReference type="SUPFAM" id="SSF53623">
    <property type="entry name" value="MurD-like peptide ligases, catalytic domain"/>
    <property type="match status" value="1"/>
</dbReference>
<dbReference type="UniPathway" id="UPA00077">
    <property type="reaction ID" value="UER00157"/>
</dbReference>
<dbReference type="AlphaFoldDB" id="A7GZ78"/>
<dbReference type="HOGENOM" id="CLU_015869_1_1_7"/>
<dbReference type="Gene3D" id="3.90.190.20">
    <property type="entry name" value="Mur ligase, C-terminal domain"/>
    <property type="match status" value="1"/>
</dbReference>
<dbReference type="InterPro" id="IPR001645">
    <property type="entry name" value="Folylpolyglutamate_synth"/>
</dbReference>
<dbReference type="PANTHER" id="PTHR11136">
    <property type="entry name" value="FOLYLPOLYGLUTAMATE SYNTHASE-RELATED"/>
    <property type="match status" value="1"/>
</dbReference>
<sequence length="395" mass="44363">MQLQKFLEGKPLFYKEIDYTRMPRAFRSIKGALKPFKIIHIIGTNGKGSTGRFLAQILRSTGASVGHYTSPHIFKFNERFWLNGCVASDEILETAHERLQNLLSDEFKIKTSYFEYATLLAAVLFEGCDYFVCEAGMGGEFDATNVYDKILSLFTPIGLDHMAMLGDTIERISLTKFNAMSDTNILNDTMNETSLKVALDIARTRRAKLNFASEILNLDEKNEILDYAQRFDLPDFLISNLTLAAAAARQLGVKFDMKNLGALDLGGRCERVAQNLYADVGHNELGAQAIARNFKGKKLTLIYNSFLDKDFRAVLSALKPIVSNVLVYDYKSEERELGGELIKKALAQLELPYCDFARSDMTEILAATNGKTYLAFGSFYLVEAFLRDYYASKGL</sequence>
<dbReference type="RefSeq" id="WP_011992456.1">
    <property type="nucleotide sequence ID" value="NC_009715.2"/>
</dbReference>
<dbReference type="EMBL" id="CP000767">
    <property type="protein sequence ID" value="EAU00413.1"/>
    <property type="molecule type" value="Genomic_DNA"/>
</dbReference>
<evidence type="ECO:0000256" key="3">
    <source>
        <dbReference type="ARBA" id="ARBA00022723"/>
    </source>
</evidence>
<dbReference type="GO" id="GO:0005524">
    <property type="term" value="F:ATP binding"/>
    <property type="evidence" value="ECO:0007669"/>
    <property type="project" value="UniProtKB-KW"/>
</dbReference>